<keyword evidence="2" id="KW-0539">Nucleus</keyword>
<feature type="compositionally biased region" description="Basic and acidic residues" evidence="4">
    <location>
        <begin position="131"/>
        <end position="140"/>
    </location>
</feature>
<feature type="compositionally biased region" description="Basic and acidic residues" evidence="4">
    <location>
        <begin position="354"/>
        <end position="385"/>
    </location>
</feature>
<feature type="compositionally biased region" description="Basic and acidic residues" evidence="4">
    <location>
        <begin position="636"/>
        <end position="661"/>
    </location>
</feature>
<dbReference type="Pfam" id="PF24245">
    <property type="entry name" value="INO80F"/>
    <property type="match status" value="1"/>
</dbReference>
<feature type="compositionally biased region" description="Gly residues" evidence="4">
    <location>
        <begin position="620"/>
        <end position="632"/>
    </location>
</feature>
<keyword evidence="7" id="KW-1185">Reference proteome</keyword>
<evidence type="ECO:0000259" key="5">
    <source>
        <dbReference type="Pfam" id="PF24245"/>
    </source>
</evidence>
<evidence type="ECO:0000256" key="1">
    <source>
        <dbReference type="ARBA" id="ARBA00004123"/>
    </source>
</evidence>
<protein>
    <recommendedName>
        <fullName evidence="5">INO80 complex subunit F domain-containing protein</fullName>
    </recommendedName>
</protein>
<feature type="compositionally biased region" description="Basic and acidic residues" evidence="4">
    <location>
        <begin position="500"/>
        <end position="510"/>
    </location>
</feature>
<feature type="compositionally biased region" description="Pro residues" evidence="4">
    <location>
        <begin position="158"/>
        <end position="177"/>
    </location>
</feature>
<feature type="compositionally biased region" description="Basic and acidic residues" evidence="4">
    <location>
        <begin position="466"/>
        <end position="481"/>
    </location>
</feature>
<feature type="compositionally biased region" description="Polar residues" evidence="4">
    <location>
        <begin position="254"/>
        <end position="268"/>
    </location>
</feature>
<evidence type="ECO:0000313" key="7">
    <source>
        <dbReference type="Proteomes" id="UP000807342"/>
    </source>
</evidence>
<feature type="coiled-coil region" evidence="3">
    <location>
        <begin position="43"/>
        <end position="70"/>
    </location>
</feature>
<proteinExistence type="predicted"/>
<gene>
    <name evidence="6" type="ORF">P691DRAFT_669870</name>
</gene>
<sequence length="686" mass="74298">MSRHPSPGPSHSGPQNTQQGPSAASVRRSRPAHSVGIAAGAEDVKYQAKYKDLKRKVKEIEGENDKLHFKILQAKRSLQRMKLERAILYERLAAASPSADPHDRHSLNQVPSGPPLPPHPQPSRSYSGSHQGRDVRDRPMPMDSDPAPVDYLRQHGNPRPPAQDPSRPVPPMDPPPLSGNVVPSPHMSSVQSPRRNSGGHDASRHLPPLPHLPPVGQVGQYESAGRSHSLPHAGSPPIPHAHLNSTPSHDRGRSQSSRPHQPLPQTYSGVPGQHYSEALPPVQRVLHSPPPHSDRDRPPRRLEGNGYQPTHNESHMQHSRHSSQVSPHLHPVESRTSSSRVHPHQRLGPSAYINREDSIPRQYEGRERDSRGDWERDPRGREPSGGRDINPNIHSPHAARRAPPPLEYPEHPHPHHVHQTQSLPPRLREEQVYYHEGNPYPSVHASRSDTPGSGSGSGIGAGEGPSRPDSRTQFYEQDRNRPSYRLRPVSQSNNNEDVEFVGHDDVRSQSRDPSNAHPHPSSSTPTTAAGGNSNTPASGVNSGTSGSSTISGGGGNNYSSAPPTGSGIPPISERAQTPNYTETSRKRGRAEMEMDVDSENDVGGSGGADTESRRNTPGPGFSGVAGGGGAGGMLQVEDRDRGSSKRYQREHPHHRNVDNREASAPPTSAGAAGGPQDQQDGRMANS</sequence>
<comment type="subcellular location">
    <subcellularLocation>
        <location evidence="1">Nucleus</location>
    </subcellularLocation>
</comment>
<feature type="compositionally biased region" description="Basic and acidic residues" evidence="4">
    <location>
        <begin position="583"/>
        <end position="592"/>
    </location>
</feature>
<evidence type="ECO:0000256" key="3">
    <source>
        <dbReference type="SAM" id="Coils"/>
    </source>
</evidence>
<dbReference type="AlphaFoldDB" id="A0A9P5XDR2"/>
<organism evidence="6 7">
    <name type="scientific">Macrolepiota fuliginosa MF-IS2</name>
    <dbReference type="NCBI Taxonomy" id="1400762"/>
    <lineage>
        <taxon>Eukaryota</taxon>
        <taxon>Fungi</taxon>
        <taxon>Dikarya</taxon>
        <taxon>Basidiomycota</taxon>
        <taxon>Agaricomycotina</taxon>
        <taxon>Agaricomycetes</taxon>
        <taxon>Agaricomycetidae</taxon>
        <taxon>Agaricales</taxon>
        <taxon>Agaricineae</taxon>
        <taxon>Agaricaceae</taxon>
        <taxon>Macrolepiota</taxon>
    </lineage>
</organism>
<accession>A0A9P5XDR2</accession>
<feature type="compositionally biased region" description="Polar residues" evidence="4">
    <location>
        <begin position="520"/>
        <end position="537"/>
    </location>
</feature>
<dbReference type="OrthoDB" id="10070927at2759"/>
<evidence type="ECO:0000256" key="4">
    <source>
        <dbReference type="SAM" id="MobiDB-lite"/>
    </source>
</evidence>
<dbReference type="GO" id="GO:0005634">
    <property type="term" value="C:nucleus"/>
    <property type="evidence" value="ECO:0007669"/>
    <property type="project" value="UniProtKB-SubCell"/>
</dbReference>
<keyword evidence="3" id="KW-0175">Coiled coil</keyword>
<evidence type="ECO:0000256" key="2">
    <source>
        <dbReference type="ARBA" id="ARBA00023242"/>
    </source>
</evidence>
<feature type="region of interest" description="Disordered" evidence="4">
    <location>
        <begin position="94"/>
        <end position="686"/>
    </location>
</feature>
<reference evidence="6" key="1">
    <citation type="submission" date="2020-11" db="EMBL/GenBank/DDBJ databases">
        <authorList>
            <consortium name="DOE Joint Genome Institute"/>
            <person name="Ahrendt S."/>
            <person name="Riley R."/>
            <person name="Andreopoulos W."/>
            <person name="Labutti K."/>
            <person name="Pangilinan J."/>
            <person name="Ruiz-Duenas F.J."/>
            <person name="Barrasa J.M."/>
            <person name="Sanchez-Garcia M."/>
            <person name="Camarero S."/>
            <person name="Miyauchi S."/>
            <person name="Serrano A."/>
            <person name="Linde D."/>
            <person name="Babiker R."/>
            <person name="Drula E."/>
            <person name="Ayuso-Fernandez I."/>
            <person name="Pacheco R."/>
            <person name="Padilla G."/>
            <person name="Ferreira P."/>
            <person name="Barriuso J."/>
            <person name="Kellner H."/>
            <person name="Castanera R."/>
            <person name="Alfaro M."/>
            <person name="Ramirez L."/>
            <person name="Pisabarro A.G."/>
            <person name="Kuo A."/>
            <person name="Tritt A."/>
            <person name="Lipzen A."/>
            <person name="He G."/>
            <person name="Yan M."/>
            <person name="Ng V."/>
            <person name="Cullen D."/>
            <person name="Martin F."/>
            <person name="Rosso M.-N."/>
            <person name="Henrissat B."/>
            <person name="Hibbett D."/>
            <person name="Martinez A.T."/>
            <person name="Grigoriev I.V."/>
        </authorList>
    </citation>
    <scope>NUCLEOTIDE SEQUENCE</scope>
    <source>
        <strain evidence="6">MF-IS2</strain>
    </source>
</reference>
<feature type="compositionally biased region" description="Low complexity" evidence="4">
    <location>
        <begin position="662"/>
        <end position="678"/>
    </location>
</feature>
<comment type="caution">
    <text evidence="6">The sequence shown here is derived from an EMBL/GenBank/DDBJ whole genome shotgun (WGS) entry which is preliminary data.</text>
</comment>
<dbReference type="EMBL" id="MU151168">
    <property type="protein sequence ID" value="KAF9448242.1"/>
    <property type="molecule type" value="Genomic_DNA"/>
</dbReference>
<dbReference type="Proteomes" id="UP000807342">
    <property type="component" value="Unassembled WGS sequence"/>
</dbReference>
<feature type="compositionally biased region" description="Low complexity" evidence="4">
    <location>
        <begin position="538"/>
        <end position="550"/>
    </location>
</feature>
<name>A0A9P5XDR2_9AGAR</name>
<feature type="compositionally biased region" description="Pro residues" evidence="4">
    <location>
        <begin position="112"/>
        <end position="121"/>
    </location>
</feature>
<feature type="domain" description="INO80 complex subunit F" evidence="5">
    <location>
        <begin position="46"/>
        <end position="92"/>
    </location>
</feature>
<feature type="compositionally biased region" description="Gly residues" evidence="4">
    <location>
        <begin position="453"/>
        <end position="463"/>
    </location>
</feature>
<feature type="compositionally biased region" description="Basic and acidic residues" evidence="4">
    <location>
        <begin position="292"/>
        <end position="303"/>
    </location>
</feature>
<dbReference type="InterPro" id="IPR056513">
    <property type="entry name" value="INO80F"/>
</dbReference>
<feature type="compositionally biased region" description="Polar residues" evidence="4">
    <location>
        <begin position="186"/>
        <end position="195"/>
    </location>
</feature>
<feature type="region of interest" description="Disordered" evidence="4">
    <location>
        <begin position="1"/>
        <end position="42"/>
    </location>
</feature>
<evidence type="ECO:0000313" key="6">
    <source>
        <dbReference type="EMBL" id="KAF9448242.1"/>
    </source>
</evidence>